<reference evidence="3 4" key="1">
    <citation type="journal article" date="2024" name="Microbiol. Resour. Announc.">
        <title>Genome annotations for the ascomycete fungi Trichoderma harzianum, Trichoderma aggressivum, and Purpureocillium lilacinum.</title>
        <authorList>
            <person name="Beijen E.P.W."/>
            <person name="Ohm R.A."/>
        </authorList>
    </citation>
    <scope>NUCLEOTIDE SEQUENCE [LARGE SCALE GENOMIC DNA]</scope>
    <source>
        <strain evidence="3 4">CBS 150709</strain>
    </source>
</reference>
<organism evidence="3 4">
    <name type="scientific">Purpureocillium lilacinum</name>
    <name type="common">Paecilomyces lilacinus</name>
    <dbReference type="NCBI Taxonomy" id="33203"/>
    <lineage>
        <taxon>Eukaryota</taxon>
        <taxon>Fungi</taxon>
        <taxon>Dikarya</taxon>
        <taxon>Ascomycota</taxon>
        <taxon>Pezizomycotina</taxon>
        <taxon>Sordariomycetes</taxon>
        <taxon>Hypocreomycetidae</taxon>
        <taxon>Hypocreales</taxon>
        <taxon>Ophiocordycipitaceae</taxon>
        <taxon>Purpureocillium</taxon>
    </lineage>
</organism>
<feature type="compositionally biased region" description="Polar residues" evidence="2">
    <location>
        <begin position="364"/>
        <end position="393"/>
    </location>
</feature>
<evidence type="ECO:0000313" key="4">
    <source>
        <dbReference type="Proteomes" id="UP001287286"/>
    </source>
</evidence>
<dbReference type="Proteomes" id="UP001287286">
    <property type="component" value="Unassembled WGS sequence"/>
</dbReference>
<feature type="region of interest" description="Disordered" evidence="2">
    <location>
        <begin position="657"/>
        <end position="693"/>
    </location>
</feature>
<keyword evidence="4" id="KW-1185">Reference proteome</keyword>
<proteinExistence type="predicted"/>
<feature type="region of interest" description="Disordered" evidence="2">
    <location>
        <begin position="322"/>
        <end position="341"/>
    </location>
</feature>
<evidence type="ECO:0000313" key="3">
    <source>
        <dbReference type="EMBL" id="KAK4093272.1"/>
    </source>
</evidence>
<comment type="caution">
    <text evidence="3">The sequence shown here is derived from an EMBL/GenBank/DDBJ whole genome shotgun (WGS) entry which is preliminary data.</text>
</comment>
<gene>
    <name evidence="3" type="ORF">Purlil1_2429</name>
</gene>
<name>A0ABR0CAH0_PURLI</name>
<protein>
    <submittedName>
        <fullName evidence="3">Transcriptional regulator family: Fungal Specific TF</fullName>
    </submittedName>
</protein>
<feature type="compositionally biased region" description="Low complexity" evidence="2">
    <location>
        <begin position="658"/>
        <end position="673"/>
    </location>
</feature>
<accession>A0ABR0CAH0</accession>
<evidence type="ECO:0000256" key="1">
    <source>
        <dbReference type="ARBA" id="ARBA00023242"/>
    </source>
</evidence>
<dbReference type="EMBL" id="JAWRVI010000006">
    <property type="protein sequence ID" value="KAK4093272.1"/>
    <property type="molecule type" value="Genomic_DNA"/>
</dbReference>
<feature type="compositionally biased region" description="Basic and acidic residues" evidence="2">
    <location>
        <begin position="453"/>
        <end position="465"/>
    </location>
</feature>
<feature type="region of interest" description="Disordered" evidence="2">
    <location>
        <begin position="565"/>
        <end position="612"/>
    </location>
</feature>
<sequence>MYAGTLPGTLGPSNVFSRPQQLHETQDAIGGQTRLGACGLPFPPFVAVVEDDVVAWALSWSSTSRTPAFCVLAPRSSPLDHLVRALLASVLSFLTPVSSLFSSFLSSPLTCPCKRYHTSPGPPLAHLHPGPPPSTQLRILRPVLPLTVWSGACPPHRTPGNRIAFAPAPIESASSTNDSWDRHSCCLSVSALSHKLGHLPTSTAPAVHWVPRTVRLMAATLPPAPTAYSPRHGWPVALLAPGARASTRGPCVSIASTSLTGLLTSLWSGDAPSTTRYWPGHISLVTPPPYPPTPGRAIGLSRLVISHSERDTTLLHSQHCWSDQRVPTSPAPGMIEDGRPAKRIKLDVPSQDRHRPNPVHHQNCLDSHSYASSSLHPVTSAASLTPSLQLQARQQQQQHQQQYHQQQHQHQQPHPSLLRGHHLPGGEAPATSATEPSPPSRSLPDHHHHAQLPRRDLHSPQHQEHAAALPATITMVPVPPGEESQALWSTWTDVALDGSWKGPSSSSAPLPSHMLVAVPPSNALPFNSLDVFPAPSLPASSLPSDLQPLSSSAIAGVDVDISPTTPSNLPFSHPSSHAHKRPRYSVSSANETASNTSPNPPKLHHTRRPIGRDSLVSPFKDCLGRFGEVHRRRFDRPFDGKVNGYIKFNWPKDKQSRRSSSVQAVSVSDVTDATEATGSGAEDGSPGTYLTPVGPLPMSSSTAAVIFAQEFDYQAFDFSGFLQHSPSPMEGFSPILSQPRAEMSTDLAPMGAPKMVPRLFGYEAKMDQTDRKFWTFYIKNWCPGRSVLQETNLWLKDFAQMHKSDGVRAAIQSLAGIYIYDYLPKDDVRKRVNERFSEAESRLSSLLADPATTNNESRANELITIAVILSMQDIVLTERRLPKPETPRWLSGFKQGELFLQATDQGSRFWKRSNAQLSSLRISQSIIVGRAVILAQPMTALPAPETFDPEAEASRFGWLLYGSESDMYEIHGGCGFSKKLLHIMSQITYCAARLKQDPENIVVPMTTQYLLKELVQMRQWSSESKDWKSAKAGPSVADWLRGMPEDYQIDTSAEMTDVTAEAWRLTAIIYLQCRVLRLPRSHPEVMSTLSDLAGCIKVMPTSGFQFTAQAPLFPVFLLGMLATKSSHRAASKTWFDEVVSTPVRSSVPPLYEALQRIWQWIDDMIAVTTPTSVEAEPIGLRFAWWEQLVEEVANRENEVLCLT</sequence>
<feature type="compositionally biased region" description="Low complexity" evidence="2">
    <location>
        <begin position="394"/>
        <end position="412"/>
    </location>
</feature>
<dbReference type="Pfam" id="PF11951">
    <property type="entry name" value="Fungal_trans_2"/>
    <property type="match status" value="1"/>
</dbReference>
<feature type="compositionally biased region" description="Polar residues" evidence="2">
    <location>
        <begin position="585"/>
        <end position="597"/>
    </location>
</feature>
<feature type="compositionally biased region" description="Polar residues" evidence="2">
    <location>
        <begin position="565"/>
        <end position="575"/>
    </location>
</feature>
<feature type="region of interest" description="Disordered" evidence="2">
    <location>
        <begin position="347"/>
        <end position="465"/>
    </location>
</feature>
<keyword evidence="1" id="KW-0539">Nucleus</keyword>
<evidence type="ECO:0000256" key="2">
    <source>
        <dbReference type="SAM" id="MobiDB-lite"/>
    </source>
</evidence>
<dbReference type="InterPro" id="IPR021858">
    <property type="entry name" value="Fun_TF"/>
</dbReference>